<comment type="subcellular location">
    <subcellularLocation>
        <location evidence="1">Cytoplasm</location>
    </subcellularLocation>
</comment>
<dbReference type="Pfam" id="PF01795">
    <property type="entry name" value="Methyltransf_5"/>
    <property type="match status" value="1"/>
</dbReference>
<evidence type="ECO:0000256" key="1">
    <source>
        <dbReference type="HAMAP-Rule" id="MF_01007"/>
    </source>
</evidence>
<comment type="catalytic activity">
    <reaction evidence="1">
        <text>cytidine(1402) in 16S rRNA + S-adenosyl-L-methionine = N(4)-methylcytidine(1402) in 16S rRNA + S-adenosyl-L-homocysteine + H(+)</text>
        <dbReference type="Rhea" id="RHEA:42928"/>
        <dbReference type="Rhea" id="RHEA-COMP:10286"/>
        <dbReference type="Rhea" id="RHEA-COMP:10287"/>
        <dbReference type="ChEBI" id="CHEBI:15378"/>
        <dbReference type="ChEBI" id="CHEBI:57856"/>
        <dbReference type="ChEBI" id="CHEBI:59789"/>
        <dbReference type="ChEBI" id="CHEBI:74506"/>
        <dbReference type="ChEBI" id="CHEBI:82748"/>
        <dbReference type="EC" id="2.1.1.199"/>
    </reaction>
</comment>
<dbReference type="PANTHER" id="PTHR11265:SF0">
    <property type="entry name" value="12S RRNA N4-METHYLCYTIDINE METHYLTRANSFERASE"/>
    <property type="match status" value="1"/>
</dbReference>
<dbReference type="NCBIfam" id="TIGR00006">
    <property type="entry name" value="16S rRNA (cytosine(1402)-N(4))-methyltransferase RsmH"/>
    <property type="match status" value="1"/>
</dbReference>
<dbReference type="EC" id="2.1.1.199" evidence="1"/>
<dbReference type="InterPro" id="IPR002903">
    <property type="entry name" value="RsmH"/>
</dbReference>
<evidence type="ECO:0000256" key="2">
    <source>
        <dbReference type="SAM" id="MobiDB-lite"/>
    </source>
</evidence>
<keyword evidence="1" id="KW-0949">S-adenosyl-L-methionine</keyword>
<dbReference type="GO" id="GO:0008168">
    <property type="term" value="F:methyltransferase activity"/>
    <property type="evidence" value="ECO:0007669"/>
    <property type="project" value="UniProtKB-KW"/>
</dbReference>
<comment type="similarity">
    <text evidence="1">Belongs to the methyltransferase superfamily. RsmH family.</text>
</comment>
<keyword evidence="1 3" id="KW-0489">Methyltransferase</keyword>
<keyword evidence="1" id="KW-0963">Cytoplasm</keyword>
<feature type="compositionally biased region" description="Basic and acidic residues" evidence="2">
    <location>
        <begin position="304"/>
        <end position="315"/>
    </location>
</feature>
<feature type="binding site" evidence="1">
    <location>
        <begin position="34"/>
        <end position="36"/>
    </location>
    <ligand>
        <name>S-adenosyl-L-methionine</name>
        <dbReference type="ChEBI" id="CHEBI:59789"/>
    </ligand>
</feature>
<keyword evidence="4" id="KW-1185">Reference proteome</keyword>
<dbReference type="EMBL" id="JAHOPB010000002">
    <property type="protein sequence ID" value="MBU8875972.1"/>
    <property type="molecule type" value="Genomic_DNA"/>
</dbReference>
<dbReference type="PANTHER" id="PTHR11265">
    <property type="entry name" value="S-ADENOSYL-METHYLTRANSFERASE MRAW"/>
    <property type="match status" value="1"/>
</dbReference>
<dbReference type="PIRSF" id="PIRSF004486">
    <property type="entry name" value="MraW"/>
    <property type="match status" value="1"/>
</dbReference>
<keyword evidence="1 3" id="KW-0808">Transferase</keyword>
<sequence length="315" mass="34135">MIGVRHIPVMAREVVDALQPRDGGRYLDGTFGAGGYTTAMLDRADCQVIAIDRDPDAIAAGKALAERYAPRLRLIEGRFGDMADLLSAEGVEDVDGVALDLGVSSMQFDQADRGFSFRASGPLDMRMEKNGQSAADLVNDADEVELADIIWRYGEERRSRRVARNIVEARRAKRIETTGELAEIVRRAVGPQGRDESDPATRTFQALRIAVNDELGELERGLAAAEQVLAPGGRFAIVSFHSLEDRAVKEFVRARAGRTPGPSRHAPPSAGGRVATLRDLSRKPVLPSDEEVAGNPRARSARLRVAEKLGAGDRA</sequence>
<feature type="region of interest" description="Disordered" evidence="2">
    <location>
        <begin position="255"/>
        <end position="315"/>
    </location>
</feature>
<dbReference type="HAMAP" id="MF_01007">
    <property type="entry name" value="16SrRNA_methyltr_H"/>
    <property type="match status" value="1"/>
</dbReference>
<keyword evidence="1" id="KW-0698">rRNA processing</keyword>
<dbReference type="GO" id="GO:0032259">
    <property type="term" value="P:methylation"/>
    <property type="evidence" value="ECO:0007669"/>
    <property type="project" value="UniProtKB-KW"/>
</dbReference>
<dbReference type="RefSeq" id="WP_216964404.1">
    <property type="nucleotide sequence ID" value="NZ_JAHOPB010000002.1"/>
</dbReference>
<feature type="binding site" evidence="1">
    <location>
        <position position="52"/>
    </location>
    <ligand>
        <name>S-adenosyl-L-methionine</name>
        <dbReference type="ChEBI" id="CHEBI:59789"/>
    </ligand>
</feature>
<proteinExistence type="inferred from homology"/>
<comment type="function">
    <text evidence="1">Specifically methylates the N4 position of cytidine in position 1402 (C1402) of 16S rRNA.</text>
</comment>
<dbReference type="CDD" id="cd02440">
    <property type="entry name" value="AdoMet_MTases"/>
    <property type="match status" value="1"/>
</dbReference>
<protein>
    <recommendedName>
        <fullName evidence="1">Ribosomal RNA small subunit methyltransferase H</fullName>
        <ecNumber evidence="1">2.1.1.199</ecNumber>
    </recommendedName>
    <alternativeName>
        <fullName evidence="1">16S rRNA m(4)C1402 methyltransferase</fullName>
    </alternativeName>
    <alternativeName>
        <fullName evidence="1">rRNA (cytosine-N(4)-)-methyltransferase RsmH</fullName>
    </alternativeName>
</protein>
<evidence type="ECO:0000313" key="3">
    <source>
        <dbReference type="EMBL" id="MBU8875972.1"/>
    </source>
</evidence>
<feature type="binding site" evidence="1">
    <location>
        <position position="79"/>
    </location>
    <ligand>
        <name>S-adenosyl-L-methionine</name>
        <dbReference type="ChEBI" id="CHEBI:59789"/>
    </ligand>
</feature>
<evidence type="ECO:0000313" key="4">
    <source>
        <dbReference type="Proteomes" id="UP000727907"/>
    </source>
</evidence>
<accession>A0ABS6IQJ2</accession>
<gene>
    <name evidence="1 3" type="primary">rsmH</name>
    <name evidence="3" type="ORF">KQ910_19530</name>
</gene>
<feature type="binding site" evidence="1">
    <location>
        <position position="100"/>
    </location>
    <ligand>
        <name>S-adenosyl-L-methionine</name>
        <dbReference type="ChEBI" id="CHEBI:59789"/>
    </ligand>
</feature>
<organism evidence="3 4">
    <name type="scientific">Reyranella humidisoli</name>
    <dbReference type="NCBI Taxonomy" id="2849149"/>
    <lineage>
        <taxon>Bacteria</taxon>
        <taxon>Pseudomonadati</taxon>
        <taxon>Pseudomonadota</taxon>
        <taxon>Alphaproteobacteria</taxon>
        <taxon>Hyphomicrobiales</taxon>
        <taxon>Reyranellaceae</taxon>
        <taxon>Reyranella</taxon>
    </lineage>
</organism>
<feature type="binding site" evidence="1">
    <location>
        <position position="107"/>
    </location>
    <ligand>
        <name>S-adenosyl-L-methionine</name>
        <dbReference type="ChEBI" id="CHEBI:59789"/>
    </ligand>
</feature>
<comment type="caution">
    <text evidence="3">The sequence shown here is derived from an EMBL/GenBank/DDBJ whole genome shotgun (WGS) entry which is preliminary data.</text>
</comment>
<reference evidence="3 4" key="1">
    <citation type="submission" date="2021-06" db="EMBL/GenBank/DDBJ databases">
        <authorList>
            <person name="Lee D.H."/>
        </authorList>
    </citation>
    <scope>NUCLEOTIDE SEQUENCE [LARGE SCALE GENOMIC DNA]</scope>
    <source>
        <strain evidence="3 4">MMS21-HV4-11</strain>
    </source>
</reference>
<dbReference type="Proteomes" id="UP000727907">
    <property type="component" value="Unassembled WGS sequence"/>
</dbReference>
<name>A0ABS6IQJ2_9HYPH</name>